<proteinExistence type="predicted"/>
<dbReference type="AlphaFoldDB" id="A0AAX0AWL7"/>
<organism evidence="2 3">
    <name type="scientific">Clostridium beijerinckii</name>
    <name type="common">Clostridium MP</name>
    <dbReference type="NCBI Taxonomy" id="1520"/>
    <lineage>
        <taxon>Bacteria</taxon>
        <taxon>Bacillati</taxon>
        <taxon>Bacillota</taxon>
        <taxon>Clostridia</taxon>
        <taxon>Eubacteriales</taxon>
        <taxon>Clostridiaceae</taxon>
        <taxon>Clostridium</taxon>
    </lineage>
</organism>
<dbReference type="RefSeq" id="WP_173710328.1">
    <property type="nucleotide sequence ID" value="NZ_JABSWW010000001.1"/>
</dbReference>
<evidence type="ECO:0000313" key="2">
    <source>
        <dbReference type="EMBL" id="NRT87276.1"/>
    </source>
</evidence>
<feature type="transmembrane region" description="Helical" evidence="1">
    <location>
        <begin position="105"/>
        <end position="129"/>
    </location>
</feature>
<keyword evidence="1" id="KW-1133">Transmembrane helix</keyword>
<reference evidence="2" key="2">
    <citation type="journal article" date="2022" name="Nat. Biotechnol.">
        <title>Carbon-negative production of acetone and isopropanol by gas fermentation at industrial pilot scale.</title>
        <authorList>
            <person name="Liew F.E."/>
            <person name="Nogle R."/>
            <person name="Abdalla T."/>
            <person name="Rasor B.J."/>
            <person name="Canter C."/>
            <person name="Jensen R.O."/>
            <person name="Wang L."/>
            <person name="Strutz J."/>
            <person name="Chirania P."/>
            <person name="De Tissera S."/>
            <person name="Mueller A.P."/>
            <person name="Ruan Z."/>
            <person name="Gao A."/>
            <person name="Tran L."/>
            <person name="Engle N.L."/>
            <person name="Bromley J.C."/>
            <person name="Daniell J."/>
            <person name="Conrado R."/>
            <person name="Tschaplinski T.J."/>
            <person name="Giannone R.J."/>
            <person name="Hettich R.L."/>
            <person name="Karim A.S."/>
            <person name="Simpson S.D."/>
            <person name="Brown S.D."/>
            <person name="Leang C."/>
            <person name="Jewett M.C."/>
            <person name="Kopke M."/>
        </authorList>
    </citation>
    <scope>NUCLEOTIDE SEQUENCE</scope>
    <source>
        <strain evidence="2">DJ080</strain>
    </source>
</reference>
<dbReference type="EMBL" id="JABSWW010000001">
    <property type="protein sequence ID" value="NRT87276.1"/>
    <property type="molecule type" value="Genomic_DNA"/>
</dbReference>
<sequence length="235" mass="27561">MLLCFFKTSKILWNNYFKIYDVDGRLLKISFATLFLVLLISILYPVSPEYLSMMAKRIVYSSDDVMYDYIIPIICCSIIVYAFYDDYKDNTYELIAFLNYNKFNYIVIIRWLIYVSIFIVGSFVTGLIYYRTESFFSFQNVILSLRFIPNLIILTSLILLITTITKNIYAAIFLTISYAMCDYLSLGHLFRIFALGANTNNFYYKISPTYYMTNRVLLLIIGFLNVYISGKFASK</sequence>
<feature type="transmembrane region" description="Helical" evidence="1">
    <location>
        <begin position="66"/>
        <end position="84"/>
    </location>
</feature>
<protein>
    <recommendedName>
        <fullName evidence="4">ABC-2 family transporter protein</fullName>
    </recommendedName>
</protein>
<evidence type="ECO:0000256" key="1">
    <source>
        <dbReference type="SAM" id="Phobius"/>
    </source>
</evidence>
<name>A0AAX0AWL7_CLOBE</name>
<comment type="caution">
    <text evidence="2">The sequence shown here is derived from an EMBL/GenBank/DDBJ whole genome shotgun (WGS) entry which is preliminary data.</text>
</comment>
<keyword evidence="1" id="KW-0812">Transmembrane</keyword>
<evidence type="ECO:0008006" key="4">
    <source>
        <dbReference type="Google" id="ProtNLM"/>
    </source>
</evidence>
<reference evidence="2" key="1">
    <citation type="submission" date="2020-05" db="EMBL/GenBank/DDBJ databases">
        <authorList>
            <person name="Brown S."/>
            <person name="Huntemann M."/>
            <person name="Clum A."/>
            <person name="Spunde A."/>
            <person name="Palaniappan K."/>
            <person name="Ritter S."/>
            <person name="Mikhailova N."/>
            <person name="Chen I.-M."/>
            <person name="Stamatis D."/>
            <person name="Reddy T."/>
            <person name="O'Malley R."/>
            <person name="Daum C."/>
            <person name="Shapiro N."/>
            <person name="Ivanova N."/>
            <person name="Kyrpides N."/>
            <person name="Woyke T."/>
        </authorList>
    </citation>
    <scope>NUCLEOTIDE SEQUENCE</scope>
    <source>
        <strain evidence="2">DJ080</strain>
    </source>
</reference>
<feature type="transmembrane region" description="Helical" evidence="1">
    <location>
        <begin position="210"/>
        <end position="228"/>
    </location>
</feature>
<accession>A0AAX0AWL7</accession>
<feature type="transmembrane region" description="Helical" evidence="1">
    <location>
        <begin position="141"/>
        <end position="161"/>
    </location>
</feature>
<gene>
    <name evidence="2" type="ORF">B0H41_000955</name>
</gene>
<feature type="transmembrane region" description="Helical" evidence="1">
    <location>
        <begin position="168"/>
        <end position="190"/>
    </location>
</feature>
<feature type="transmembrane region" description="Helical" evidence="1">
    <location>
        <begin position="26"/>
        <end position="46"/>
    </location>
</feature>
<evidence type="ECO:0000313" key="3">
    <source>
        <dbReference type="Proteomes" id="UP001193748"/>
    </source>
</evidence>
<keyword evidence="1" id="KW-0472">Membrane</keyword>
<dbReference type="Proteomes" id="UP001193748">
    <property type="component" value="Unassembled WGS sequence"/>
</dbReference>